<keyword evidence="5" id="KW-1185">Reference proteome</keyword>
<dbReference type="PANTHER" id="PTHR47679">
    <property type="entry name" value="PROTEIN TORNADO 1"/>
    <property type="match status" value="1"/>
</dbReference>
<feature type="region of interest" description="Disordered" evidence="2">
    <location>
        <begin position="239"/>
        <end position="264"/>
    </location>
</feature>
<dbReference type="InterPro" id="IPR027417">
    <property type="entry name" value="P-loop_NTPase"/>
</dbReference>
<evidence type="ECO:0000313" key="4">
    <source>
        <dbReference type="EMBL" id="CAG2250863.1"/>
    </source>
</evidence>
<evidence type="ECO:0000256" key="2">
    <source>
        <dbReference type="SAM" id="MobiDB-lite"/>
    </source>
</evidence>
<accession>A0A8S3V9L3</accession>
<keyword evidence="1" id="KW-0677">Repeat</keyword>
<dbReference type="Pfam" id="PF08477">
    <property type="entry name" value="Roc"/>
    <property type="match status" value="1"/>
</dbReference>
<evidence type="ECO:0000256" key="1">
    <source>
        <dbReference type="ARBA" id="ARBA00022737"/>
    </source>
</evidence>
<name>A0A8S3V9L3_MYTED</name>
<dbReference type="Gene3D" id="3.40.50.300">
    <property type="entry name" value="P-loop containing nucleotide triphosphate hydrolases"/>
    <property type="match status" value="1"/>
</dbReference>
<gene>
    <name evidence="4" type="ORF">MEDL_62540</name>
</gene>
<proteinExistence type="predicted"/>
<comment type="caution">
    <text evidence="4">The sequence shown here is derived from an EMBL/GenBank/DDBJ whole genome shotgun (WGS) entry which is preliminary data.</text>
</comment>
<protein>
    <recommendedName>
        <fullName evidence="3">COR domain-containing protein</fullName>
    </recommendedName>
</protein>
<feature type="compositionally biased region" description="Polar residues" evidence="2">
    <location>
        <begin position="136"/>
        <end position="156"/>
    </location>
</feature>
<dbReference type="Proteomes" id="UP000683360">
    <property type="component" value="Unassembled WGS sequence"/>
</dbReference>
<feature type="domain" description="COR" evidence="3">
    <location>
        <begin position="533"/>
        <end position="668"/>
    </location>
</feature>
<feature type="region of interest" description="Disordered" evidence="2">
    <location>
        <begin position="133"/>
        <end position="156"/>
    </location>
</feature>
<dbReference type="SUPFAM" id="SSF52540">
    <property type="entry name" value="P-loop containing nucleoside triphosphate hydrolases"/>
    <property type="match status" value="1"/>
</dbReference>
<reference evidence="4" key="1">
    <citation type="submission" date="2021-03" db="EMBL/GenBank/DDBJ databases">
        <authorList>
            <person name="Bekaert M."/>
        </authorList>
    </citation>
    <scope>NUCLEOTIDE SEQUENCE</scope>
</reference>
<dbReference type="PANTHER" id="PTHR47679:SF2">
    <property type="entry name" value="C-TERMINAL OF ROC (COR) DOMAIN-CONTAINING PROTEIN"/>
    <property type="match status" value="1"/>
</dbReference>
<feature type="compositionally biased region" description="Basic and acidic residues" evidence="2">
    <location>
        <begin position="247"/>
        <end position="264"/>
    </location>
</feature>
<evidence type="ECO:0000259" key="3">
    <source>
        <dbReference type="Pfam" id="PF16095"/>
    </source>
</evidence>
<dbReference type="EMBL" id="CAJPWZ010003068">
    <property type="protein sequence ID" value="CAG2250863.1"/>
    <property type="molecule type" value="Genomic_DNA"/>
</dbReference>
<dbReference type="Pfam" id="PF16095">
    <property type="entry name" value="COR-A"/>
    <property type="match status" value="1"/>
</dbReference>
<evidence type="ECO:0000313" key="5">
    <source>
        <dbReference type="Proteomes" id="UP000683360"/>
    </source>
</evidence>
<dbReference type="AlphaFoldDB" id="A0A8S3V9L3"/>
<dbReference type="InterPro" id="IPR032171">
    <property type="entry name" value="COR-A"/>
</dbReference>
<dbReference type="Gene3D" id="3.30.70.1390">
    <property type="entry name" value="ROC domain from the Parkinson's disease-associated leucine-rich repeat kinase 2"/>
    <property type="match status" value="1"/>
</dbReference>
<organism evidence="4 5">
    <name type="scientific">Mytilus edulis</name>
    <name type="common">Blue mussel</name>
    <dbReference type="NCBI Taxonomy" id="6550"/>
    <lineage>
        <taxon>Eukaryota</taxon>
        <taxon>Metazoa</taxon>
        <taxon>Spiralia</taxon>
        <taxon>Lophotrochozoa</taxon>
        <taxon>Mollusca</taxon>
        <taxon>Bivalvia</taxon>
        <taxon>Autobranchia</taxon>
        <taxon>Pteriomorphia</taxon>
        <taxon>Mytilida</taxon>
        <taxon>Mytiloidea</taxon>
        <taxon>Mytilidae</taxon>
        <taxon>Mytilinae</taxon>
        <taxon>Mytilus</taxon>
    </lineage>
</organism>
<dbReference type="OrthoDB" id="6088889at2759"/>
<sequence>MWRMAGFKSFPTPWGLPIEVKELDKKSAKVFANLLEEDEYQHHEARVMLAGEQGTGKTTVARYLVGKGPTKIRMSTDGIDLYNGLSFIDHETKEWLHGKQDFTLSEIAISRTLRQEEDISFNLNANEQAVHPETSDIPSESISGSAHFNSHSPNMTTKQELTLNDSLPVNHAVTLKNFIEVHENHSGDGSYIVSADETMPDQPEKMQNKYSNYDKNVDPSFTDSSRIVKEKIQIKSLPAFSEESSEENQKKENTVIAQSEEHLEPTIGRLDADEAPQGETFVPRTEIVKCTRAECASRITGKSSEGSITTEVVNDPGIISKLKNLFGIHKHVKEIKVSMTKEQIWKKTLKVGKKKLHQKKIAPVIIWDFGGQDVFYSTHQTFLTYRAIYLIVLDGSRNLDDPCPFEQYLPGKSGQKTARDYLKFWINTIVTYCKGSRPGFPKIMIVLTHKDKVKAEEVESRRVQVFHDLEKMFSGSPLISHLVIKDRIFVNARNKDDPEMTKIKQNIIHQAMDQPTWGQRLPKCFIPLELEFDSLLDRNIPLITMEHMTTINHVHPVRSLTEEELQVFLKFQHSVGRILYFEAAHLNQHIILAPTHLIDAFKSIVTDRSFCKGDRLRQESWDLMSQKGVIKKKSIEEIWKKNKYKKFQEHKEYLLGVMAHLDILVEPKRYDKSHKRIPAEFYFIASMVRTNNTTGYLESPNFTQRNIAIAFISTSSMIPPALSFRFISYCLSLFAVKTHGQENDDMLFRMSAVFTIDPSLDMCVSCDDDIIVVRLVHSKNRALIMRDLASSVKECLAAALEKISQLYVKTSSTGSLTGEASFNLSLCCSSPVDPCLLPMFKLQEQDDSWICPKHGIGHTKDVLSSWALQKEQIQCGVACPEIRYSFKFPVTDNDFLNQLPTDIHLRRLSMQYSVNELKELLVYLKKDSAIWEALLHGDSHQEPEILKFETLRKYRDEFCITFNDIKQAIESGNIRNPHTLCKVVRGKPIDFDQEPELWDLIPSEQHFDKLAPLVGNNSLSFLVELGMEFTTWEQIRFKQNDRDLVKLNLQIMQEWKTFCNLKTIRPSLRHIGQAFNNIGKNIKLVENALADFF</sequence>